<dbReference type="InterPro" id="IPR005225">
    <property type="entry name" value="Small_GTP-bd"/>
</dbReference>
<dbReference type="GO" id="GO:0005829">
    <property type="term" value="C:cytosol"/>
    <property type="evidence" value="ECO:0007669"/>
    <property type="project" value="TreeGrafter"/>
</dbReference>
<evidence type="ECO:0000259" key="1">
    <source>
        <dbReference type="Pfam" id="PF01926"/>
    </source>
</evidence>
<dbReference type="Proteomes" id="UP000807785">
    <property type="component" value="Unassembled WGS sequence"/>
</dbReference>
<organism evidence="2 3">
    <name type="scientific">Candidatus Methylophosphatis roskildensis</name>
    <dbReference type="NCBI Taxonomy" id="2899263"/>
    <lineage>
        <taxon>Bacteria</taxon>
        <taxon>Pseudomonadati</taxon>
        <taxon>Pseudomonadota</taxon>
        <taxon>Betaproteobacteria</taxon>
        <taxon>Nitrosomonadales</taxon>
        <taxon>Sterolibacteriaceae</taxon>
        <taxon>Candidatus Methylophosphatis</taxon>
    </lineage>
</organism>
<dbReference type="AlphaFoldDB" id="A0A9D7DYM8"/>
<evidence type="ECO:0000313" key="3">
    <source>
        <dbReference type="Proteomes" id="UP000807785"/>
    </source>
</evidence>
<dbReference type="Pfam" id="PF11981">
    <property type="entry name" value="DUF3482"/>
    <property type="match status" value="1"/>
</dbReference>
<dbReference type="Gene3D" id="3.40.50.300">
    <property type="entry name" value="P-loop containing nucleotide triphosphate hydrolases"/>
    <property type="match status" value="1"/>
</dbReference>
<dbReference type="PANTHER" id="PTHR42714">
    <property type="entry name" value="TRNA MODIFICATION GTPASE GTPBP3"/>
    <property type="match status" value="1"/>
</dbReference>
<dbReference type="InterPro" id="IPR027417">
    <property type="entry name" value="P-loop_NTPase"/>
</dbReference>
<sequence length="467" mass="50704">MTDTLRIAVVGHTNTGKTSLIRTLLRDAGFGDVSTRPGTTRHVEGASLLVDGEALVQLFDTPGMEDAIALLEYIEGLQLPGERLDGPERVERFLASAEARGRFEQEAKVLRQLLASDAAFFVVDVRDPVLAKHRDELTILAACARPLLPVLNFVARPESREAAWREALARLGLHAQVHFDTVLPEQGGERRLYESLATLIHAQRARLERLITAHEREAQRRRASAARLVADLLVDVAATRRSVANGPQEEITRAIARLREDLRRREQACVDELLRLYRFGPDDVRTAELPLLDGRWEQDLFSAEIARTLGIKLGKGAAAGAAVGVGIDLMTGGLTLGAAAALGALAGGAAQAVQQLGGRLAGMLTGQRELTVDDAVTRVLATRQQSLLRALEGRGHAALTPIELDNPEVRRWRERPLPEAIVRARAHPEWSSLAGAGYADRPGREDRVAELADALQLEAAAQARPAS</sequence>
<comment type="caution">
    <text evidence="2">The sequence shown here is derived from an EMBL/GenBank/DDBJ whole genome shotgun (WGS) entry which is preliminary data.</text>
</comment>
<dbReference type="InterPro" id="IPR006073">
    <property type="entry name" value="GTP-bd"/>
</dbReference>
<name>A0A9D7DYM8_9PROT</name>
<dbReference type="CDD" id="cd00882">
    <property type="entry name" value="Ras_like_GTPase"/>
    <property type="match status" value="1"/>
</dbReference>
<dbReference type="GO" id="GO:0005525">
    <property type="term" value="F:GTP binding"/>
    <property type="evidence" value="ECO:0007669"/>
    <property type="project" value="InterPro"/>
</dbReference>
<gene>
    <name evidence="2" type="ORF">IPH26_10145</name>
</gene>
<dbReference type="InterPro" id="IPR021871">
    <property type="entry name" value="DUF3482"/>
</dbReference>
<reference evidence="2" key="1">
    <citation type="submission" date="2020-10" db="EMBL/GenBank/DDBJ databases">
        <title>Connecting structure to function with the recovery of over 1000 high-quality activated sludge metagenome-assembled genomes encoding full-length rRNA genes using long-read sequencing.</title>
        <authorList>
            <person name="Singleton C.M."/>
            <person name="Petriglieri F."/>
            <person name="Kristensen J.M."/>
            <person name="Kirkegaard R.H."/>
            <person name="Michaelsen T.Y."/>
            <person name="Andersen M.H."/>
            <person name="Karst S.M."/>
            <person name="Dueholm M.S."/>
            <person name="Nielsen P.H."/>
            <person name="Albertsen M."/>
        </authorList>
    </citation>
    <scope>NUCLEOTIDE SEQUENCE</scope>
    <source>
        <strain evidence="2">Bjer_18-Q3-R1-45_BAT3C.347</strain>
    </source>
</reference>
<proteinExistence type="predicted"/>
<evidence type="ECO:0000313" key="2">
    <source>
        <dbReference type="EMBL" id="MBK6973273.1"/>
    </source>
</evidence>
<feature type="domain" description="G" evidence="1">
    <location>
        <begin position="6"/>
        <end position="152"/>
    </location>
</feature>
<dbReference type="PANTHER" id="PTHR42714:SF7">
    <property type="entry name" value="G DOMAIN-CONTAINING PROTEIN"/>
    <property type="match status" value="1"/>
</dbReference>
<protein>
    <submittedName>
        <fullName evidence="2">DUF3482 domain-containing protein</fullName>
    </submittedName>
</protein>
<dbReference type="SUPFAM" id="SSF52540">
    <property type="entry name" value="P-loop containing nucleoside triphosphate hydrolases"/>
    <property type="match status" value="1"/>
</dbReference>
<dbReference type="Pfam" id="PF01926">
    <property type="entry name" value="MMR_HSR1"/>
    <property type="match status" value="1"/>
</dbReference>
<accession>A0A9D7DYM8</accession>
<dbReference type="EMBL" id="JADJEV010000003">
    <property type="protein sequence ID" value="MBK6973273.1"/>
    <property type="molecule type" value="Genomic_DNA"/>
</dbReference>
<dbReference type="GO" id="GO:0030488">
    <property type="term" value="P:tRNA methylation"/>
    <property type="evidence" value="ECO:0007669"/>
    <property type="project" value="TreeGrafter"/>
</dbReference>
<dbReference type="NCBIfam" id="TIGR00231">
    <property type="entry name" value="small_GTP"/>
    <property type="match status" value="1"/>
</dbReference>
<dbReference type="GO" id="GO:0002098">
    <property type="term" value="P:tRNA wobble uridine modification"/>
    <property type="evidence" value="ECO:0007669"/>
    <property type="project" value="TreeGrafter"/>
</dbReference>